<keyword evidence="2" id="KW-1185">Reference proteome</keyword>
<proteinExistence type="predicted"/>
<organism evidence="1 2">
    <name type="scientific">Gymnopus androsaceus JB14</name>
    <dbReference type="NCBI Taxonomy" id="1447944"/>
    <lineage>
        <taxon>Eukaryota</taxon>
        <taxon>Fungi</taxon>
        <taxon>Dikarya</taxon>
        <taxon>Basidiomycota</taxon>
        <taxon>Agaricomycotina</taxon>
        <taxon>Agaricomycetes</taxon>
        <taxon>Agaricomycetidae</taxon>
        <taxon>Agaricales</taxon>
        <taxon>Marasmiineae</taxon>
        <taxon>Omphalotaceae</taxon>
        <taxon>Gymnopus</taxon>
    </lineage>
</organism>
<gene>
    <name evidence="1" type="ORF">BT96DRAFT_957901</name>
</gene>
<reference evidence="1" key="1">
    <citation type="journal article" date="2019" name="Environ. Microbiol.">
        <title>Fungal ecological strategies reflected in gene transcription - a case study of two litter decomposers.</title>
        <authorList>
            <person name="Barbi F."/>
            <person name="Kohler A."/>
            <person name="Barry K."/>
            <person name="Baskaran P."/>
            <person name="Daum C."/>
            <person name="Fauchery L."/>
            <person name="Ihrmark K."/>
            <person name="Kuo A."/>
            <person name="LaButti K."/>
            <person name="Lipzen A."/>
            <person name="Morin E."/>
            <person name="Grigoriev I.V."/>
            <person name="Henrissat B."/>
            <person name="Lindahl B."/>
            <person name="Martin F."/>
        </authorList>
    </citation>
    <scope>NUCLEOTIDE SEQUENCE</scope>
    <source>
        <strain evidence="1">JB14</strain>
    </source>
</reference>
<evidence type="ECO:0000313" key="2">
    <source>
        <dbReference type="Proteomes" id="UP000799118"/>
    </source>
</evidence>
<dbReference type="EMBL" id="ML769496">
    <property type="protein sequence ID" value="KAE9397534.1"/>
    <property type="molecule type" value="Genomic_DNA"/>
</dbReference>
<name>A0A6A4HKF3_9AGAR</name>
<dbReference type="Pfam" id="PF18758">
    <property type="entry name" value="KDZ"/>
    <property type="match status" value="1"/>
</dbReference>
<protein>
    <submittedName>
        <fullName evidence="1">Uncharacterized protein</fullName>
    </submittedName>
</protein>
<evidence type="ECO:0000313" key="1">
    <source>
        <dbReference type="EMBL" id="KAE9397534.1"/>
    </source>
</evidence>
<dbReference type="InterPro" id="IPR040521">
    <property type="entry name" value="KDZ"/>
</dbReference>
<dbReference type="Proteomes" id="UP000799118">
    <property type="component" value="Unassembled WGS sequence"/>
</dbReference>
<dbReference type="PANTHER" id="PTHR33096">
    <property type="entry name" value="CXC2 DOMAIN-CONTAINING PROTEIN"/>
    <property type="match status" value="1"/>
</dbReference>
<dbReference type="PANTHER" id="PTHR33096:SF1">
    <property type="entry name" value="CXC1-LIKE CYSTEINE CLUSTER ASSOCIATED WITH KDZ TRANSPOSASES DOMAIN-CONTAINING PROTEIN"/>
    <property type="match status" value="1"/>
</dbReference>
<accession>A0A6A4HKF3</accession>
<dbReference type="OrthoDB" id="3364670at2759"/>
<dbReference type="AlphaFoldDB" id="A0A6A4HKF3"/>
<sequence length="331" mass="38149">MVSIFHAFGHQWPCQMIYHPQKCIGCSLSDGKGCKHHWHSLSYLIEYGQVAGYYVWMYNLDSQLNFNNEEGLSKLGVWLHWKVIACESKLNEAEEVLRKCGFSEDVLQQEWDAQIKAQTKPLPCELISLDIPFYELTRDAALEYVKDLCKCIMDTSSAPWETATAELELETALQVLRKVEGKVNFNTFMKSPFLTKKINARALKTCIGERLCSHKFELNCFEWSYQKQCSEQINKHTQDLLTRKYKRLCNDMATLIQQNKAPRNTIMPVKIKMEGLFDLDVDDNMWLDIGLGYDDDDKGDGSAPPLWLSNDNIQAGIRAMLDRDCCLEECK</sequence>